<proteinExistence type="inferred from homology"/>
<evidence type="ECO:0000256" key="8">
    <source>
        <dbReference type="SAM" id="MobiDB-lite"/>
    </source>
</evidence>
<keyword evidence="7" id="KW-0539">Nucleus</keyword>
<evidence type="ECO:0000313" key="10">
    <source>
        <dbReference type="EMBL" id="KAF2861588.1"/>
    </source>
</evidence>
<dbReference type="GO" id="GO:0008380">
    <property type="term" value="P:RNA splicing"/>
    <property type="evidence" value="ECO:0007669"/>
    <property type="project" value="UniProtKB-KW"/>
</dbReference>
<feature type="region of interest" description="Disordered" evidence="8">
    <location>
        <begin position="48"/>
        <end position="171"/>
    </location>
</feature>
<feature type="compositionally biased region" description="Basic and acidic residues" evidence="8">
    <location>
        <begin position="51"/>
        <end position="72"/>
    </location>
</feature>
<dbReference type="Proteomes" id="UP000799421">
    <property type="component" value="Unassembled WGS sequence"/>
</dbReference>
<evidence type="ECO:0000256" key="5">
    <source>
        <dbReference type="ARBA" id="ARBA00022664"/>
    </source>
</evidence>
<dbReference type="Pfam" id="PF08648">
    <property type="entry name" value="SNRNP27"/>
    <property type="match status" value="1"/>
</dbReference>
<keyword evidence="6" id="KW-0508">mRNA splicing</keyword>
<organism evidence="10 11">
    <name type="scientific">Piedraia hortae CBS 480.64</name>
    <dbReference type="NCBI Taxonomy" id="1314780"/>
    <lineage>
        <taxon>Eukaryota</taxon>
        <taxon>Fungi</taxon>
        <taxon>Dikarya</taxon>
        <taxon>Ascomycota</taxon>
        <taxon>Pezizomycotina</taxon>
        <taxon>Dothideomycetes</taxon>
        <taxon>Dothideomycetidae</taxon>
        <taxon>Capnodiales</taxon>
        <taxon>Piedraiaceae</taxon>
        <taxon>Piedraia</taxon>
    </lineage>
</organism>
<dbReference type="InterPro" id="IPR013957">
    <property type="entry name" value="SNRNP27"/>
</dbReference>
<keyword evidence="11" id="KW-1185">Reference proteome</keyword>
<feature type="compositionally biased region" description="Basic residues" evidence="8">
    <location>
        <begin position="81"/>
        <end position="102"/>
    </location>
</feature>
<feature type="compositionally biased region" description="Polar residues" evidence="8">
    <location>
        <begin position="151"/>
        <end position="163"/>
    </location>
</feature>
<feature type="compositionally biased region" description="Basic and acidic residues" evidence="8">
    <location>
        <begin position="126"/>
        <end position="135"/>
    </location>
</feature>
<dbReference type="GO" id="GO:0071011">
    <property type="term" value="C:precatalytic spliceosome"/>
    <property type="evidence" value="ECO:0007669"/>
    <property type="project" value="TreeGrafter"/>
</dbReference>
<dbReference type="OrthoDB" id="21368at2759"/>
<evidence type="ECO:0000256" key="6">
    <source>
        <dbReference type="ARBA" id="ARBA00023187"/>
    </source>
</evidence>
<dbReference type="GO" id="GO:0006397">
    <property type="term" value="P:mRNA processing"/>
    <property type="evidence" value="ECO:0007669"/>
    <property type="project" value="UniProtKB-KW"/>
</dbReference>
<evidence type="ECO:0000256" key="1">
    <source>
        <dbReference type="ARBA" id="ARBA00003632"/>
    </source>
</evidence>
<comment type="subcellular location">
    <subcellularLocation>
        <location evidence="2">Nucleus</location>
    </subcellularLocation>
</comment>
<name>A0A6A7C4E2_9PEZI</name>
<dbReference type="PANTHER" id="PTHR31077">
    <property type="entry name" value="U4/U6.U5 SMALL NUCLEAR RIBONUCLEOPROTEIN 27 KDA PROTEIN"/>
    <property type="match status" value="1"/>
</dbReference>
<evidence type="ECO:0000256" key="2">
    <source>
        <dbReference type="ARBA" id="ARBA00004123"/>
    </source>
</evidence>
<comment type="function">
    <text evidence="1">May play a role in mRNA splicing.</text>
</comment>
<sequence length="230" mass="27170">MPLMRSRWREKVIVARRHYRKISQSPFCRVDLRATFFTTNCVGTHLLNQHSDNRPARQHHMDRNTNPKKREASPYSTNRRPPPRARSPHIERRHAPRARPQHNRAPYNDRARPRSRTRSRSPRRERRNDRDRQNLREMSPLRAREEDGYKRQTQTRAAATSKGTARALDGMTEEEQLQTIMGFSSFRSTQNTKVPGNDKNYGVRKVKKAEFRQYMNRSGGFNRPLSPTRG</sequence>
<keyword evidence="5" id="KW-0507">mRNA processing</keyword>
<evidence type="ECO:0000256" key="3">
    <source>
        <dbReference type="ARBA" id="ARBA00008218"/>
    </source>
</evidence>
<dbReference type="EMBL" id="MU005971">
    <property type="protein sequence ID" value="KAF2861588.1"/>
    <property type="molecule type" value="Genomic_DNA"/>
</dbReference>
<evidence type="ECO:0000259" key="9">
    <source>
        <dbReference type="Pfam" id="PF08648"/>
    </source>
</evidence>
<gene>
    <name evidence="10" type="ORF">K470DRAFT_256713</name>
</gene>
<evidence type="ECO:0000256" key="7">
    <source>
        <dbReference type="ARBA" id="ARBA00023242"/>
    </source>
</evidence>
<comment type="subunit">
    <text evidence="4">Part of a tri-snRNP complex.</text>
</comment>
<protein>
    <recommendedName>
        <fullName evidence="9">U4/U6.U5 small nuclear ribonucleoprotein 27kDa protein domain-containing protein</fullName>
    </recommendedName>
</protein>
<reference evidence="10" key="1">
    <citation type="journal article" date="2020" name="Stud. Mycol.">
        <title>101 Dothideomycetes genomes: a test case for predicting lifestyles and emergence of pathogens.</title>
        <authorList>
            <person name="Haridas S."/>
            <person name="Albert R."/>
            <person name="Binder M."/>
            <person name="Bloem J."/>
            <person name="Labutti K."/>
            <person name="Salamov A."/>
            <person name="Andreopoulos B."/>
            <person name="Baker S."/>
            <person name="Barry K."/>
            <person name="Bills G."/>
            <person name="Bluhm B."/>
            <person name="Cannon C."/>
            <person name="Castanera R."/>
            <person name="Culley D."/>
            <person name="Daum C."/>
            <person name="Ezra D."/>
            <person name="Gonzalez J."/>
            <person name="Henrissat B."/>
            <person name="Kuo A."/>
            <person name="Liang C."/>
            <person name="Lipzen A."/>
            <person name="Lutzoni F."/>
            <person name="Magnuson J."/>
            <person name="Mondo S."/>
            <person name="Nolan M."/>
            <person name="Ohm R."/>
            <person name="Pangilinan J."/>
            <person name="Park H.-J."/>
            <person name="Ramirez L."/>
            <person name="Alfaro M."/>
            <person name="Sun H."/>
            <person name="Tritt A."/>
            <person name="Yoshinaga Y."/>
            <person name="Zwiers L.-H."/>
            <person name="Turgeon B."/>
            <person name="Goodwin S."/>
            <person name="Spatafora J."/>
            <person name="Crous P."/>
            <person name="Grigoriev I."/>
        </authorList>
    </citation>
    <scope>NUCLEOTIDE SEQUENCE</scope>
    <source>
        <strain evidence="10">CBS 480.64</strain>
    </source>
</reference>
<evidence type="ECO:0000313" key="11">
    <source>
        <dbReference type="Proteomes" id="UP000799421"/>
    </source>
</evidence>
<feature type="domain" description="U4/U6.U5 small nuclear ribonucleoprotein 27kDa protein" evidence="9">
    <location>
        <begin position="173"/>
        <end position="228"/>
    </location>
</feature>
<accession>A0A6A7C4E2</accession>
<dbReference type="PANTHER" id="PTHR31077:SF1">
    <property type="entry name" value="U4_U6.U5 SMALL NUCLEAR RIBONUCLEOPROTEIN 27 KDA PROTEIN"/>
    <property type="match status" value="1"/>
</dbReference>
<evidence type="ECO:0000256" key="4">
    <source>
        <dbReference type="ARBA" id="ARBA00011825"/>
    </source>
</evidence>
<dbReference type="AlphaFoldDB" id="A0A6A7C4E2"/>
<feature type="compositionally biased region" description="Basic residues" evidence="8">
    <location>
        <begin position="113"/>
        <end position="125"/>
    </location>
</feature>
<comment type="similarity">
    <text evidence="3">Belongs to the SNUT3 family.</text>
</comment>